<evidence type="ECO:0000313" key="3">
    <source>
        <dbReference type="Proteomes" id="UP001349262"/>
    </source>
</evidence>
<accession>A0ABU7TBN0</accession>
<feature type="compositionally biased region" description="Low complexity" evidence="1">
    <location>
        <begin position="115"/>
        <end position="133"/>
    </location>
</feature>
<name>A0ABU7TBN0_9HYPH</name>
<protein>
    <submittedName>
        <fullName evidence="2">Uncharacterized protein</fullName>
    </submittedName>
</protein>
<feature type="compositionally biased region" description="Basic and acidic residues" evidence="1">
    <location>
        <begin position="142"/>
        <end position="157"/>
    </location>
</feature>
<dbReference type="Proteomes" id="UP001349262">
    <property type="component" value="Unassembled WGS sequence"/>
</dbReference>
<feature type="region of interest" description="Disordered" evidence="1">
    <location>
        <begin position="106"/>
        <end position="167"/>
    </location>
</feature>
<sequence length="167" mass="17934">MALDVDGFAVLQAIAAAPEAFPDIRTEIPRAARGLVVRQLKARALRPASLRLIREVLGGETFALIADGMSEAEVKGVVTRLDPHHPSLKTATPGWHRHRLTALAAGEAPLRKGESAAAKPAAAPEPQPERALASRPFAATWDGKDHDAPARKPERGRKEKKSKKKKG</sequence>
<comment type="caution">
    <text evidence="2">The sequence shown here is derived from an EMBL/GenBank/DDBJ whole genome shotgun (WGS) entry which is preliminary data.</text>
</comment>
<feature type="compositionally biased region" description="Basic residues" evidence="1">
    <location>
        <begin position="158"/>
        <end position="167"/>
    </location>
</feature>
<evidence type="ECO:0000256" key="1">
    <source>
        <dbReference type="SAM" id="MobiDB-lite"/>
    </source>
</evidence>
<reference evidence="2 3" key="1">
    <citation type="journal article" date="2012" name="Genet. Mol. Biol.">
        <title>Analysis of 16S rRNA and mxaF genes revealing insights into Methylobacterium niche-specific plant association.</title>
        <authorList>
            <person name="Dourado M.N."/>
            <person name="Andreote F.D."/>
            <person name="Dini-Andreote F."/>
            <person name="Conti R."/>
            <person name="Araujo J.M."/>
            <person name="Araujo W.L."/>
        </authorList>
    </citation>
    <scope>NUCLEOTIDE SEQUENCE [LARGE SCALE GENOMIC DNA]</scope>
    <source>
        <strain evidence="2 3">SR1.6/4</strain>
    </source>
</reference>
<proteinExistence type="predicted"/>
<gene>
    <name evidence="2" type="ORF">MRSR164_14580</name>
</gene>
<organism evidence="2 3">
    <name type="scientific">Methylobacterium radiotolerans</name>
    <dbReference type="NCBI Taxonomy" id="31998"/>
    <lineage>
        <taxon>Bacteria</taxon>
        <taxon>Pseudomonadati</taxon>
        <taxon>Pseudomonadota</taxon>
        <taxon>Alphaproteobacteria</taxon>
        <taxon>Hyphomicrobiales</taxon>
        <taxon>Methylobacteriaceae</taxon>
        <taxon>Methylobacterium</taxon>
    </lineage>
</organism>
<keyword evidence="3" id="KW-1185">Reference proteome</keyword>
<dbReference type="EMBL" id="MLBY01000004">
    <property type="protein sequence ID" value="MEE7457953.1"/>
    <property type="molecule type" value="Genomic_DNA"/>
</dbReference>
<evidence type="ECO:0000313" key="2">
    <source>
        <dbReference type="EMBL" id="MEE7457953.1"/>
    </source>
</evidence>